<dbReference type="EMBL" id="LNYV01000015">
    <property type="protein sequence ID" value="KTD57970.1"/>
    <property type="molecule type" value="Genomic_DNA"/>
</dbReference>
<dbReference type="Proteomes" id="UP000054621">
    <property type="component" value="Unassembled WGS sequence"/>
</dbReference>
<dbReference type="SUPFAM" id="SSF53335">
    <property type="entry name" value="S-adenosyl-L-methionine-dependent methyltransferases"/>
    <property type="match status" value="1"/>
</dbReference>
<organism evidence="1 2">
    <name type="scientific">Legionella sainthelensi</name>
    <dbReference type="NCBI Taxonomy" id="28087"/>
    <lineage>
        <taxon>Bacteria</taxon>
        <taxon>Pseudomonadati</taxon>
        <taxon>Pseudomonadota</taxon>
        <taxon>Gammaproteobacteria</taxon>
        <taxon>Legionellales</taxon>
        <taxon>Legionellaceae</taxon>
        <taxon>Legionella</taxon>
    </lineage>
</organism>
<dbReference type="AlphaFoldDB" id="A0A0W0YM74"/>
<sequence>MGLDTLENLINQIGDDDRTDVFQTGFSEQFIYYDLTLPETSTVLEQNLLNREEKRDNESKSIKKLRCCVSINFSKSDLQIDTKKAAALYIVYQDGSKQVKTVAGEKNILALLTELEKNGASRKDTFQRMGEAELNWLMESVESVYKHNTMSSGQNIDGFYYQGHQNMLQALVALIETHDLEHLNVVDAGCGRGELLKMTAHQFQNMPVDACYFGFDFNEDNIKVARRNTAAKSALDQKSTPEQLCHFEVGNLLMTNTLIQQKKSEAILQHNWPTVFFLSGALTRLVLKDGFEALRVLQECALAQTDYLIGCGVGEPLINHFIAKRVGYKAIHTSLPHGGMHKFFSYQKMTEEEILANKRRKINKKNILDLSLAPNPVALLCALKSDIKNNMILDLSFCQLSDSLKATLYELMRAHKGIKLIYWHHDIGQLQDFIHSFSWCTFTIRNTHVDSYLMAPRSFFVSMQKGLGLFDNSLSNIENMTNISALSLTEKITHALTLLHDLTFWERNSVNDAQECILKYFQCHLGYDGDAVAMIKNTMEPLLFGDNPKASTKNYIQNLISKQMTGSATLEEDMFLLVTYQFGISYFATRNGYPYTEYALTPNRAKEVAFYNYLANKYNQQLDVEEIKALSDWRESLDTPKTTLSNLFNN</sequence>
<dbReference type="RefSeq" id="WP_027270826.1">
    <property type="nucleotide sequence ID" value="NZ_LNYV01000015.1"/>
</dbReference>
<dbReference type="PATRIC" id="fig|28087.4.peg.1599"/>
<gene>
    <name evidence="1" type="ORF">Lsai_1492</name>
</gene>
<protein>
    <submittedName>
        <fullName evidence="1">Uncharacterized protein</fullName>
    </submittedName>
</protein>
<comment type="caution">
    <text evidence="1">The sequence shown here is derived from an EMBL/GenBank/DDBJ whole genome shotgun (WGS) entry which is preliminary data.</text>
</comment>
<name>A0A0W0YM74_9GAMM</name>
<dbReference type="eggNOG" id="ENOG5031EWB">
    <property type="taxonomic scope" value="Bacteria"/>
</dbReference>
<dbReference type="Gene3D" id="3.40.50.150">
    <property type="entry name" value="Vaccinia Virus protein VP39"/>
    <property type="match status" value="1"/>
</dbReference>
<reference evidence="1 2" key="1">
    <citation type="submission" date="2015-11" db="EMBL/GenBank/DDBJ databases">
        <title>Genomic analysis of 38 Legionella species identifies large and diverse effector repertoires.</title>
        <authorList>
            <person name="Burstein D."/>
            <person name="Amaro F."/>
            <person name="Zusman T."/>
            <person name="Lifshitz Z."/>
            <person name="Cohen O."/>
            <person name="Gilbert J.A."/>
            <person name="Pupko T."/>
            <person name="Shuman H.A."/>
            <person name="Segal G."/>
        </authorList>
    </citation>
    <scope>NUCLEOTIDE SEQUENCE [LARGE SCALE GENOMIC DNA]</scope>
    <source>
        <strain evidence="1 2">Mt.St.Helens-4</strain>
    </source>
</reference>
<accession>A0A0W0YM74</accession>
<evidence type="ECO:0000313" key="1">
    <source>
        <dbReference type="EMBL" id="KTD57970.1"/>
    </source>
</evidence>
<proteinExistence type="predicted"/>
<evidence type="ECO:0000313" key="2">
    <source>
        <dbReference type="Proteomes" id="UP000054621"/>
    </source>
</evidence>
<dbReference type="InterPro" id="IPR029063">
    <property type="entry name" value="SAM-dependent_MTases_sf"/>
</dbReference>